<organism evidence="1 3">
    <name type="scientific">Pseudomonas syringae pv. actinidiae</name>
    <dbReference type="NCBI Taxonomy" id="103796"/>
    <lineage>
        <taxon>Bacteria</taxon>
        <taxon>Pseudomonadati</taxon>
        <taxon>Pseudomonadota</taxon>
        <taxon>Gammaproteobacteria</taxon>
        <taxon>Pseudomonadales</taxon>
        <taxon>Pseudomonadaceae</taxon>
        <taxon>Pseudomonas</taxon>
        <taxon>Pseudomonas syringae</taxon>
    </lineage>
</organism>
<dbReference type="EMBL" id="BGJZ01000285">
    <property type="protein sequence ID" value="GBH11957.1"/>
    <property type="molecule type" value="Genomic_DNA"/>
</dbReference>
<evidence type="ECO:0000313" key="2">
    <source>
        <dbReference type="EMBL" id="GBH16398.1"/>
    </source>
</evidence>
<dbReference type="Proteomes" id="UP000248291">
    <property type="component" value="Unassembled WGS sequence"/>
</dbReference>
<evidence type="ECO:0000313" key="4">
    <source>
        <dbReference type="Proteomes" id="UP000248291"/>
    </source>
</evidence>
<gene>
    <name evidence="1" type="ORF">KPSA1_05419</name>
    <name evidence="2" type="ORF">KPSA3_02341</name>
</gene>
<proteinExistence type="predicted"/>
<dbReference type="GO" id="GO:0000428">
    <property type="term" value="C:DNA-directed RNA polymerase complex"/>
    <property type="evidence" value="ECO:0007669"/>
    <property type="project" value="UniProtKB-KW"/>
</dbReference>
<keyword evidence="1" id="KW-0804">Transcription</keyword>
<dbReference type="EMBL" id="BGKA01000081">
    <property type="protein sequence ID" value="GBH16398.1"/>
    <property type="molecule type" value="Genomic_DNA"/>
</dbReference>
<sequence length="64" mass="7221">MQSPLLASLTECLRHPASGLNHKFRRILHLNSLFSRLDTRLLQQQKSALKPNITGYPYGMGTSI</sequence>
<comment type="caution">
    <text evidence="1">The sequence shown here is derived from an EMBL/GenBank/DDBJ whole genome shotgun (WGS) entry which is preliminary data.</text>
</comment>
<protein>
    <submittedName>
        <fullName evidence="1">DNA-directed RNA polymerase</fullName>
    </submittedName>
</protein>
<evidence type="ECO:0000313" key="1">
    <source>
        <dbReference type="EMBL" id="GBH11957.1"/>
    </source>
</evidence>
<name>A0A2V0QGN8_PSESF</name>
<accession>A0A2V0QGN8</accession>
<dbReference type="Proteomes" id="UP000247480">
    <property type="component" value="Unassembled WGS sequence"/>
</dbReference>
<evidence type="ECO:0000313" key="3">
    <source>
        <dbReference type="Proteomes" id="UP000247480"/>
    </source>
</evidence>
<reference evidence="2 4" key="2">
    <citation type="submission" date="2018-04" db="EMBL/GenBank/DDBJ databases">
        <title>Draft genome sequence of Pseudomonas syringae pv. actinidiae biovar 3 strains isolated from kiwifruit in Kagawa prefecture.</title>
        <authorList>
            <person name="Tabuchi M."/>
            <person name="Saito M."/>
            <person name="Fujiwara S."/>
            <person name="Sasa N."/>
            <person name="Akimitsu K."/>
            <person name="Gomi K."/>
            <person name="Konishi-Sugita S."/>
            <person name="Hamano K."/>
            <person name="Kataoka I."/>
        </authorList>
    </citation>
    <scope>NUCLEOTIDE SEQUENCE [LARGE SCALE GENOMIC DNA]</scope>
    <source>
        <strain evidence="2 4">MAFF212211</strain>
    </source>
</reference>
<dbReference type="AlphaFoldDB" id="A0A2V0QGN8"/>
<keyword evidence="1" id="KW-0240">DNA-directed RNA polymerase</keyword>
<reference evidence="1 3" key="1">
    <citation type="submission" date="2018-04" db="EMBL/GenBank/DDBJ databases">
        <title>Draft genome sequence of Pseudomonas syringae pv. actinidiae biovar 1 strains isolated from kiwifruit in Kagawa prefecture.</title>
        <authorList>
            <person name="Tabuchi M."/>
            <person name="Saito M."/>
            <person name="Fujiwara S."/>
            <person name="Sasa N."/>
            <person name="Akimitsu K."/>
            <person name="Gomi K."/>
            <person name="Konishi-Sugita S."/>
            <person name="Hamano K."/>
            <person name="Kataoka I."/>
        </authorList>
    </citation>
    <scope>NUCLEOTIDE SEQUENCE [LARGE SCALE GENOMIC DNA]</scope>
    <source>
        <strain evidence="1 3">MAFF212206</strain>
    </source>
</reference>